<reference evidence="1 2" key="1">
    <citation type="submission" date="2020-07" db="EMBL/GenBank/DDBJ databases">
        <title>Sequencing the genomes of 1000 actinobacteria strains.</title>
        <authorList>
            <person name="Klenk H.-P."/>
        </authorList>
    </citation>
    <scope>NUCLEOTIDE SEQUENCE [LARGE SCALE GENOMIC DNA]</scope>
    <source>
        <strain evidence="1 2">DSM 45278</strain>
    </source>
</reference>
<comment type="caution">
    <text evidence="1">The sequence shown here is derived from an EMBL/GenBank/DDBJ whole genome shotgun (WGS) entry which is preliminary data.</text>
</comment>
<dbReference type="EMBL" id="JACCHL010000001">
    <property type="protein sequence ID" value="NYH51442.1"/>
    <property type="molecule type" value="Genomic_DNA"/>
</dbReference>
<proteinExistence type="predicted"/>
<accession>A0A7Y9X902</accession>
<dbReference type="AlphaFoldDB" id="A0A7Y9X902"/>
<dbReference type="RefSeq" id="WP_179809344.1">
    <property type="nucleotide sequence ID" value="NZ_JACCHL010000001.1"/>
</dbReference>
<evidence type="ECO:0000313" key="2">
    <source>
        <dbReference type="Proteomes" id="UP000584931"/>
    </source>
</evidence>
<dbReference type="Proteomes" id="UP000584931">
    <property type="component" value="Unassembled WGS sequence"/>
</dbReference>
<sequence length="163" mass="18769">MGAYIFQARPGVSERGDVEKLELAPLLMRSVVFPMFSSMDSPVGLADILRRVPENNWKWVLLDFDGVGTMPRGMTFQKLEEELIDREGWVDLNWMEVKAFSESLQREIDMRIVAVDWDAYVQFDTFIDSDFYVAIEARDSGEWEVWERAVEGFVGSLADAYLP</sequence>
<evidence type="ECO:0000313" key="1">
    <source>
        <dbReference type="EMBL" id="NYH51442.1"/>
    </source>
</evidence>
<protein>
    <submittedName>
        <fullName evidence="1">Uncharacterized protein</fullName>
    </submittedName>
</protein>
<name>A0A7Y9X902_9ACTN</name>
<organism evidence="1 2">
    <name type="scientific">Nocardiopsis sinuspersici</name>
    <dbReference type="NCBI Taxonomy" id="501010"/>
    <lineage>
        <taxon>Bacteria</taxon>
        <taxon>Bacillati</taxon>
        <taxon>Actinomycetota</taxon>
        <taxon>Actinomycetes</taxon>
        <taxon>Streptosporangiales</taxon>
        <taxon>Nocardiopsidaceae</taxon>
        <taxon>Nocardiopsis</taxon>
    </lineage>
</organism>
<gene>
    <name evidence="1" type="ORF">HNR06_001031</name>
</gene>